<dbReference type="GO" id="GO:0016413">
    <property type="term" value="F:O-acetyltransferase activity"/>
    <property type="evidence" value="ECO:0007669"/>
    <property type="project" value="TreeGrafter"/>
</dbReference>
<accession>A0A6B0TTS1</accession>
<evidence type="ECO:0000313" key="10">
    <source>
        <dbReference type="Proteomes" id="UP000436016"/>
    </source>
</evidence>
<feature type="transmembrane region" description="Helical" evidence="7">
    <location>
        <begin position="165"/>
        <end position="190"/>
    </location>
</feature>
<reference evidence="9 10" key="1">
    <citation type="submission" date="2019-12" db="EMBL/GenBank/DDBJ databases">
        <title>Strain KN286 was isolated from seawater, which was collected from Caroline Seamount in the tropical western Pacific.</title>
        <authorList>
            <person name="Wang Q."/>
        </authorList>
    </citation>
    <scope>NUCLEOTIDE SEQUENCE [LARGE SCALE GENOMIC DNA]</scope>
    <source>
        <strain evidence="9 10">KN286</strain>
    </source>
</reference>
<feature type="domain" description="Acyltransferase 3" evidence="8">
    <location>
        <begin position="45"/>
        <end position="381"/>
    </location>
</feature>
<dbReference type="EMBL" id="WUWG01000001">
    <property type="protein sequence ID" value="MXU64632.1"/>
    <property type="molecule type" value="Genomic_DNA"/>
</dbReference>
<dbReference type="GO" id="GO:0009246">
    <property type="term" value="P:enterobacterial common antigen biosynthetic process"/>
    <property type="evidence" value="ECO:0007669"/>
    <property type="project" value="TreeGrafter"/>
</dbReference>
<evidence type="ECO:0000256" key="6">
    <source>
        <dbReference type="ARBA" id="ARBA00023136"/>
    </source>
</evidence>
<evidence type="ECO:0000313" key="9">
    <source>
        <dbReference type="EMBL" id="MXU64632.1"/>
    </source>
</evidence>
<feature type="transmembrane region" description="Helical" evidence="7">
    <location>
        <begin position="235"/>
        <end position="258"/>
    </location>
</feature>
<protein>
    <submittedName>
        <fullName evidence="9">Acyltransferase family protein</fullName>
    </submittedName>
</protein>
<proteinExistence type="inferred from homology"/>
<name>A0A6B0TTS1_9RHOB</name>
<evidence type="ECO:0000256" key="2">
    <source>
        <dbReference type="ARBA" id="ARBA00007400"/>
    </source>
</evidence>
<evidence type="ECO:0000256" key="5">
    <source>
        <dbReference type="ARBA" id="ARBA00022989"/>
    </source>
</evidence>
<organism evidence="9 10">
    <name type="scientific">Oceanomicrobium pacificus</name>
    <dbReference type="NCBI Taxonomy" id="2692916"/>
    <lineage>
        <taxon>Bacteria</taxon>
        <taxon>Pseudomonadati</taxon>
        <taxon>Pseudomonadota</taxon>
        <taxon>Alphaproteobacteria</taxon>
        <taxon>Rhodobacterales</taxon>
        <taxon>Paracoccaceae</taxon>
        <taxon>Oceanomicrobium</taxon>
    </lineage>
</organism>
<feature type="transmembrane region" description="Helical" evidence="7">
    <location>
        <begin position="305"/>
        <end position="325"/>
    </location>
</feature>
<dbReference type="InterPro" id="IPR002656">
    <property type="entry name" value="Acyl_transf_3_dom"/>
</dbReference>
<dbReference type="Proteomes" id="UP000436016">
    <property type="component" value="Unassembled WGS sequence"/>
</dbReference>
<keyword evidence="10" id="KW-1185">Reference proteome</keyword>
<dbReference type="GO" id="GO:0005886">
    <property type="term" value="C:plasma membrane"/>
    <property type="evidence" value="ECO:0007669"/>
    <property type="project" value="UniProtKB-SubCell"/>
</dbReference>
<comment type="caution">
    <text evidence="9">The sequence shown here is derived from an EMBL/GenBank/DDBJ whole genome shotgun (WGS) entry which is preliminary data.</text>
</comment>
<evidence type="ECO:0000256" key="3">
    <source>
        <dbReference type="ARBA" id="ARBA00022475"/>
    </source>
</evidence>
<evidence type="ECO:0000256" key="4">
    <source>
        <dbReference type="ARBA" id="ARBA00022692"/>
    </source>
</evidence>
<comment type="subcellular location">
    <subcellularLocation>
        <location evidence="1">Cell membrane</location>
        <topology evidence="1">Multi-pass membrane protein</topology>
    </subcellularLocation>
</comment>
<keyword evidence="6 7" id="KW-0472">Membrane</keyword>
<gene>
    <name evidence="9" type="ORF">GSH16_04180</name>
</gene>
<feature type="transmembrane region" description="Helical" evidence="7">
    <location>
        <begin position="270"/>
        <end position="293"/>
    </location>
</feature>
<keyword evidence="9" id="KW-0808">Transferase</keyword>
<dbReference type="Pfam" id="PF01757">
    <property type="entry name" value="Acyl_transf_3"/>
    <property type="match status" value="1"/>
</dbReference>
<evidence type="ECO:0000256" key="1">
    <source>
        <dbReference type="ARBA" id="ARBA00004651"/>
    </source>
</evidence>
<evidence type="ECO:0000259" key="8">
    <source>
        <dbReference type="Pfam" id="PF01757"/>
    </source>
</evidence>
<feature type="transmembrane region" description="Helical" evidence="7">
    <location>
        <begin position="197"/>
        <end position="215"/>
    </location>
</feature>
<dbReference type="PANTHER" id="PTHR40074">
    <property type="entry name" value="O-ACETYLTRANSFERASE WECH"/>
    <property type="match status" value="1"/>
</dbReference>
<feature type="transmembrane region" description="Helical" evidence="7">
    <location>
        <begin position="84"/>
        <end position="108"/>
    </location>
</feature>
<keyword evidence="5 7" id="KW-1133">Transmembrane helix</keyword>
<sequence>MPKPGHIPDTDPRRGATAVPDSLMAAGAAGVAPDAPPATAQGRMVWLDVLRLMAGISMVGLHASSDFAGQPFPDYPPDERIVPVLFRSLVYIARTELFLVISLFLVTLALDRRPRPYRVMVGEQARRLLVPFAFWVLFYAFYRLIKADAFGYADAIRAQLADPWSWLGYVLLGDVQYHMHFLPTLFGLMLMVPLYRVAVRMPAVGLAILLCLFAKREIEIWLWSSLADAPYFDYLLRFVKILTYGGYGLVGASFYGIIRRGYTPDAARDWARLALFAGLLLYGLKLVYSARVVAAGDWQYGYAPAYWADFLMPAVLFGGVMALSWKSWPPILHRLAPYSFGIYLVHPAFMDLVEIRIAGLDLTPTAQVGAKFFGALACTSIAVAIIARVPPLAWTIGLGPLKFWPSPATIKPDRNRLSEPAPRQAE</sequence>
<dbReference type="AlphaFoldDB" id="A0A6B0TTS1"/>
<dbReference type="PANTHER" id="PTHR40074:SF2">
    <property type="entry name" value="O-ACETYLTRANSFERASE WECH"/>
    <property type="match status" value="1"/>
</dbReference>
<keyword evidence="9" id="KW-0012">Acyltransferase</keyword>
<keyword evidence="4 7" id="KW-0812">Transmembrane</keyword>
<keyword evidence="3" id="KW-1003">Cell membrane</keyword>
<dbReference type="RefSeq" id="WP_160852210.1">
    <property type="nucleotide sequence ID" value="NZ_WUWG01000001.1"/>
</dbReference>
<evidence type="ECO:0000256" key="7">
    <source>
        <dbReference type="SAM" id="Phobius"/>
    </source>
</evidence>
<comment type="similarity">
    <text evidence="2">Belongs to the acyltransferase 3 family.</text>
</comment>
<feature type="transmembrane region" description="Helical" evidence="7">
    <location>
        <begin position="128"/>
        <end position="145"/>
    </location>
</feature>